<dbReference type="PROSITE" id="PS01124">
    <property type="entry name" value="HTH_ARAC_FAMILY_2"/>
    <property type="match status" value="1"/>
</dbReference>
<dbReference type="STRING" id="244292.ABW17_18610"/>
<gene>
    <name evidence="5" type="ORF">AWC17_03005</name>
</gene>
<accession>A0A0F5NF52</accession>
<evidence type="ECO:0000256" key="1">
    <source>
        <dbReference type="ARBA" id="ARBA00023015"/>
    </source>
</evidence>
<keyword evidence="6" id="KW-1185">Reference proteome</keyword>
<dbReference type="GO" id="GO:0043565">
    <property type="term" value="F:sequence-specific DNA binding"/>
    <property type="evidence" value="ECO:0007669"/>
    <property type="project" value="InterPro"/>
</dbReference>
<dbReference type="PANTHER" id="PTHR46796:SF6">
    <property type="entry name" value="ARAC SUBFAMILY"/>
    <property type="match status" value="1"/>
</dbReference>
<proteinExistence type="predicted"/>
<dbReference type="PANTHER" id="PTHR46796">
    <property type="entry name" value="HTH-TYPE TRANSCRIPTIONAL ACTIVATOR RHAS-RELATED"/>
    <property type="match status" value="1"/>
</dbReference>
<evidence type="ECO:0000256" key="2">
    <source>
        <dbReference type="ARBA" id="ARBA00023125"/>
    </source>
</evidence>
<comment type="caution">
    <text evidence="5">The sequence shown here is derived from an EMBL/GenBank/DDBJ whole genome shotgun (WGS) entry which is preliminary data.</text>
</comment>
<dbReference type="Pfam" id="PF12833">
    <property type="entry name" value="HTH_18"/>
    <property type="match status" value="1"/>
</dbReference>
<dbReference type="InterPro" id="IPR018060">
    <property type="entry name" value="HTH_AraC"/>
</dbReference>
<dbReference type="Gene3D" id="1.10.10.60">
    <property type="entry name" value="Homeodomain-like"/>
    <property type="match status" value="1"/>
</dbReference>
<evidence type="ECO:0000313" key="6">
    <source>
        <dbReference type="Proteomes" id="UP000193781"/>
    </source>
</evidence>
<keyword evidence="1" id="KW-0805">Transcription regulation</keyword>
<dbReference type="InterPro" id="IPR009057">
    <property type="entry name" value="Homeodomain-like_sf"/>
</dbReference>
<dbReference type="Proteomes" id="UP000193781">
    <property type="component" value="Unassembled WGS sequence"/>
</dbReference>
<dbReference type="SMART" id="SM00342">
    <property type="entry name" value="HTH_ARAC"/>
    <property type="match status" value="1"/>
</dbReference>
<feature type="domain" description="HTH araC/xylS-type" evidence="4">
    <location>
        <begin position="205"/>
        <end position="303"/>
    </location>
</feature>
<evidence type="ECO:0000259" key="4">
    <source>
        <dbReference type="PROSITE" id="PS01124"/>
    </source>
</evidence>
<sequence>MPKQFGAAMTPTGFQNVDATGVDRVVPAKCVVATRDGELPGANLRVYQFHSRHTQVPPLRDIAVIAWHTSAQIALRCGPIRSRTQMAPGDFSILSPGYESAWQWSRSFRATVLYINERRLTDFASEVFDRHVDRVAVREAFQVRDPVIQHGIAALAMELHGDAFGGGLYREALLTQLCVHMLRHHAETRLRAPRCPGALSAVQARQVAEYIDGNLAGSLSLHSLARVAGMSQYHFARLFKNRFGTPPHAYVQQRRVERARQIIVDSDMALKEVVGATGFCDQSHMTKSFKRAFDMTPAELRNLASGH</sequence>
<organism evidence="5 6">
    <name type="scientific">Mycobacterium nebraskense</name>
    <dbReference type="NCBI Taxonomy" id="244292"/>
    <lineage>
        <taxon>Bacteria</taxon>
        <taxon>Bacillati</taxon>
        <taxon>Actinomycetota</taxon>
        <taxon>Actinomycetes</taxon>
        <taxon>Mycobacteriales</taxon>
        <taxon>Mycobacteriaceae</taxon>
        <taxon>Mycobacterium</taxon>
    </lineage>
</organism>
<dbReference type="InterPro" id="IPR050204">
    <property type="entry name" value="AraC_XylS_family_regulators"/>
</dbReference>
<dbReference type="SUPFAM" id="SSF46689">
    <property type="entry name" value="Homeodomain-like"/>
    <property type="match status" value="2"/>
</dbReference>
<evidence type="ECO:0000313" key="5">
    <source>
        <dbReference type="EMBL" id="ORW24764.1"/>
    </source>
</evidence>
<evidence type="ECO:0000256" key="3">
    <source>
        <dbReference type="ARBA" id="ARBA00023163"/>
    </source>
</evidence>
<dbReference type="GO" id="GO:0003700">
    <property type="term" value="F:DNA-binding transcription factor activity"/>
    <property type="evidence" value="ECO:0007669"/>
    <property type="project" value="InterPro"/>
</dbReference>
<keyword evidence="2" id="KW-0238">DNA-binding</keyword>
<reference evidence="5 6" key="1">
    <citation type="submission" date="2016-01" db="EMBL/GenBank/DDBJ databases">
        <title>The new phylogeny of the genus Mycobacterium.</title>
        <authorList>
            <person name="Tarcisio F."/>
            <person name="Conor M."/>
            <person name="Antonella G."/>
            <person name="Elisabetta G."/>
            <person name="Giulia F.S."/>
            <person name="Sara T."/>
            <person name="Anna F."/>
            <person name="Clotilde B."/>
            <person name="Roberto B."/>
            <person name="Veronica D.S."/>
            <person name="Fabio R."/>
            <person name="Monica P."/>
            <person name="Olivier J."/>
            <person name="Enrico T."/>
            <person name="Nicola S."/>
        </authorList>
    </citation>
    <scope>NUCLEOTIDE SEQUENCE [LARGE SCALE GENOMIC DNA]</scope>
    <source>
        <strain evidence="5 6">DSM 44803</strain>
    </source>
</reference>
<name>A0A0F5NF52_9MYCO</name>
<dbReference type="EMBL" id="LQPH01000108">
    <property type="protein sequence ID" value="ORW24764.1"/>
    <property type="molecule type" value="Genomic_DNA"/>
</dbReference>
<keyword evidence="3" id="KW-0804">Transcription</keyword>
<protein>
    <recommendedName>
        <fullName evidence="4">HTH araC/xylS-type domain-containing protein</fullName>
    </recommendedName>
</protein>
<dbReference type="AlphaFoldDB" id="A0A0F5NF52"/>